<dbReference type="EMBL" id="DVNC01000014">
    <property type="protein sequence ID" value="HIU52711.1"/>
    <property type="molecule type" value="Genomic_DNA"/>
</dbReference>
<dbReference type="Proteomes" id="UP000824107">
    <property type="component" value="Unassembled WGS sequence"/>
</dbReference>
<dbReference type="PANTHER" id="PTHR46558">
    <property type="entry name" value="TRACRIPTIONAL REGULATORY PROTEIN-RELATED-RELATED"/>
    <property type="match status" value="1"/>
</dbReference>
<comment type="caution">
    <text evidence="3">The sequence shown here is derived from an EMBL/GenBank/DDBJ whole genome shotgun (WGS) entry which is preliminary data.</text>
</comment>
<dbReference type="Pfam" id="PF01381">
    <property type="entry name" value="HTH_3"/>
    <property type="match status" value="1"/>
</dbReference>
<reference evidence="3" key="1">
    <citation type="submission" date="2020-10" db="EMBL/GenBank/DDBJ databases">
        <authorList>
            <person name="Gilroy R."/>
        </authorList>
    </citation>
    <scope>NUCLEOTIDE SEQUENCE</scope>
    <source>
        <strain evidence="3">ChiW3-316</strain>
    </source>
</reference>
<dbReference type="InterPro" id="IPR001387">
    <property type="entry name" value="Cro/C1-type_HTH"/>
</dbReference>
<dbReference type="PROSITE" id="PS50943">
    <property type="entry name" value="HTH_CROC1"/>
    <property type="match status" value="1"/>
</dbReference>
<dbReference type="SMART" id="SM00530">
    <property type="entry name" value="HTH_XRE"/>
    <property type="match status" value="1"/>
</dbReference>
<protein>
    <submittedName>
        <fullName evidence="3">Helix-turn-helix transcriptional regulator</fullName>
    </submittedName>
</protein>
<keyword evidence="1" id="KW-0238">DNA-binding</keyword>
<dbReference type="InterPro" id="IPR010982">
    <property type="entry name" value="Lambda_DNA-bd_dom_sf"/>
</dbReference>
<reference evidence="3" key="2">
    <citation type="journal article" date="2021" name="PeerJ">
        <title>Extensive microbial diversity within the chicken gut microbiome revealed by metagenomics and culture.</title>
        <authorList>
            <person name="Gilroy R."/>
            <person name="Ravi A."/>
            <person name="Getino M."/>
            <person name="Pursley I."/>
            <person name="Horton D.L."/>
            <person name="Alikhan N.F."/>
            <person name="Baker D."/>
            <person name="Gharbi K."/>
            <person name="Hall N."/>
            <person name="Watson M."/>
            <person name="Adriaenssens E.M."/>
            <person name="Foster-Nyarko E."/>
            <person name="Jarju S."/>
            <person name="Secka A."/>
            <person name="Antonio M."/>
            <person name="Oren A."/>
            <person name="Chaudhuri R.R."/>
            <person name="La Ragione R."/>
            <person name="Hildebrand F."/>
            <person name="Pallen M.J."/>
        </authorList>
    </citation>
    <scope>NUCLEOTIDE SEQUENCE</scope>
    <source>
        <strain evidence="3">ChiW3-316</strain>
    </source>
</reference>
<dbReference type="SUPFAM" id="SSF47413">
    <property type="entry name" value="lambda repressor-like DNA-binding domains"/>
    <property type="match status" value="1"/>
</dbReference>
<dbReference type="Gene3D" id="1.10.260.40">
    <property type="entry name" value="lambda repressor-like DNA-binding domains"/>
    <property type="match status" value="1"/>
</dbReference>
<proteinExistence type="predicted"/>
<organism evidence="3 4">
    <name type="scientific">Candidatus Scatocola faecipullorum</name>
    <dbReference type="NCBI Taxonomy" id="2840917"/>
    <lineage>
        <taxon>Bacteria</taxon>
        <taxon>Pseudomonadati</taxon>
        <taxon>Pseudomonadota</taxon>
        <taxon>Alphaproteobacteria</taxon>
        <taxon>Rhodospirillales</taxon>
        <taxon>Rhodospirillaceae</taxon>
        <taxon>Rhodospirillaceae incertae sedis</taxon>
        <taxon>Candidatus Scatocola</taxon>
    </lineage>
</organism>
<dbReference type="AlphaFoldDB" id="A0A9D1M2Z0"/>
<evidence type="ECO:0000259" key="2">
    <source>
        <dbReference type="PROSITE" id="PS50943"/>
    </source>
</evidence>
<feature type="domain" description="HTH cro/C1-type" evidence="2">
    <location>
        <begin position="6"/>
        <end position="60"/>
    </location>
</feature>
<dbReference type="CDD" id="cd00093">
    <property type="entry name" value="HTH_XRE"/>
    <property type="match status" value="1"/>
</dbReference>
<evidence type="ECO:0000256" key="1">
    <source>
        <dbReference type="ARBA" id="ARBA00023125"/>
    </source>
</evidence>
<dbReference type="PANTHER" id="PTHR46558:SF4">
    <property type="entry name" value="DNA-BIDING PHAGE PROTEIN"/>
    <property type="match status" value="1"/>
</dbReference>
<sequence>MLGNTLRLLRVLHDKKSSDLANELGISSAYLSKIETEKAQPTLEILNKYAEIFQTTTSALLFFSENLDSEKNRGPFKIGMRNVMLKLLEILEGYHNEPDENISPRK</sequence>
<gene>
    <name evidence="3" type="ORF">IAD20_01365</name>
</gene>
<dbReference type="GO" id="GO:0003677">
    <property type="term" value="F:DNA binding"/>
    <property type="evidence" value="ECO:0007669"/>
    <property type="project" value="UniProtKB-KW"/>
</dbReference>
<accession>A0A9D1M2Z0</accession>
<name>A0A9D1M2Z0_9PROT</name>
<evidence type="ECO:0000313" key="4">
    <source>
        <dbReference type="Proteomes" id="UP000824107"/>
    </source>
</evidence>
<evidence type="ECO:0000313" key="3">
    <source>
        <dbReference type="EMBL" id="HIU52711.1"/>
    </source>
</evidence>